<keyword evidence="1" id="KW-0732">Signal</keyword>
<proteinExistence type="predicted"/>
<comment type="caution">
    <text evidence="2">The sequence shown here is derived from an EMBL/GenBank/DDBJ whole genome shotgun (WGS) entry which is preliminary data.</text>
</comment>
<evidence type="ECO:0000256" key="1">
    <source>
        <dbReference type="SAM" id="SignalP"/>
    </source>
</evidence>
<dbReference type="EMBL" id="BGZO01000072">
    <property type="protein sequence ID" value="GBR76967.1"/>
    <property type="molecule type" value="Genomic_DNA"/>
</dbReference>
<keyword evidence="3" id="KW-1185">Reference proteome</keyword>
<reference evidence="2 3" key="1">
    <citation type="journal article" date="2019" name="ISME J.">
        <title>Genome analyses of uncultured TG2/ZB3 bacteria in 'Margulisbacteria' specifically attached to ectosymbiotic spirochetes of protists in the termite gut.</title>
        <authorList>
            <person name="Utami Y.D."/>
            <person name="Kuwahara H."/>
            <person name="Igai K."/>
            <person name="Murakami T."/>
            <person name="Sugaya K."/>
            <person name="Morikawa T."/>
            <person name="Nagura Y."/>
            <person name="Yuki M."/>
            <person name="Deevong P."/>
            <person name="Inoue T."/>
            <person name="Kihara K."/>
            <person name="Lo N."/>
            <person name="Yamada A."/>
            <person name="Ohkuma M."/>
            <person name="Hongoh Y."/>
        </authorList>
    </citation>
    <scope>NUCLEOTIDE SEQUENCE [LARGE SCALE GENOMIC DNA]</scope>
    <source>
        <strain evidence="2">NkOx7-02</strain>
    </source>
</reference>
<accession>A0A388TJ15</accession>
<organism evidence="2 3">
    <name type="scientific">Candidatus Termititenax persephonae</name>
    <dbReference type="NCBI Taxonomy" id="2218525"/>
    <lineage>
        <taxon>Bacteria</taxon>
        <taxon>Bacillati</taxon>
        <taxon>Candidatus Margulisiibacteriota</taxon>
        <taxon>Candidatus Termititenacia</taxon>
        <taxon>Candidatus Termititenacales</taxon>
        <taxon>Candidatus Termititenacaceae</taxon>
        <taxon>Candidatus Termititenax</taxon>
    </lineage>
</organism>
<gene>
    <name evidence="2" type="ORF">NO2_1433</name>
</gene>
<feature type="signal peptide" evidence="1">
    <location>
        <begin position="1"/>
        <end position="20"/>
    </location>
</feature>
<protein>
    <submittedName>
        <fullName evidence="2">Uncharacterized protein</fullName>
    </submittedName>
</protein>
<evidence type="ECO:0000313" key="3">
    <source>
        <dbReference type="Proteomes" id="UP000275925"/>
    </source>
</evidence>
<name>A0A388TJ15_9BACT</name>
<evidence type="ECO:0000313" key="2">
    <source>
        <dbReference type="EMBL" id="GBR76967.1"/>
    </source>
</evidence>
<dbReference type="Proteomes" id="UP000275925">
    <property type="component" value="Unassembled WGS sequence"/>
</dbReference>
<dbReference type="AlphaFoldDB" id="A0A388TJ15"/>
<feature type="chain" id="PRO_5017470781" evidence="1">
    <location>
        <begin position="21"/>
        <end position="224"/>
    </location>
</feature>
<sequence length="224" mass="24155">MRKMFIKILCLFVLCGVALYADEVYGGGYKGQAQVIPHSDNTIQFQGYVTDSKNRPYFGIATIDFAFYDREIGGTPIITKGAISRPVSIYNGNYATKLSLPDEVLSKLNKESNIWVEVYFSKGNSSKTDALEPRVQLNSAPYAFALRGFYYDITKDMLGFGNYTPASGSGGFVVSGNVGIGTHNPTGAKLHVAGSARFTGNIGVTGTVNLPGKDTVKVYGGAWN</sequence>